<evidence type="ECO:0000256" key="1">
    <source>
        <dbReference type="SAM" id="MobiDB-lite"/>
    </source>
</evidence>
<dbReference type="Pfam" id="PF13560">
    <property type="entry name" value="HTH_31"/>
    <property type="match status" value="1"/>
</dbReference>
<dbReference type="InterPro" id="IPR001387">
    <property type="entry name" value="Cro/C1-type_HTH"/>
</dbReference>
<comment type="caution">
    <text evidence="3">The sequence shown here is derived from an EMBL/GenBank/DDBJ whole genome shotgun (WGS) entry which is preliminary data.</text>
</comment>
<proteinExistence type="predicted"/>
<name>A0ABV1KBA3_9PSEU</name>
<dbReference type="Proteomes" id="UP001494902">
    <property type="component" value="Unassembled WGS sequence"/>
</dbReference>
<reference evidence="3 4" key="1">
    <citation type="submission" date="2024-03" db="EMBL/GenBank/DDBJ databases">
        <title>Draft genome sequence of Pseudonocardia nematodicida JCM 31783.</title>
        <authorList>
            <person name="Butdee W."/>
            <person name="Duangmal K."/>
        </authorList>
    </citation>
    <scope>NUCLEOTIDE SEQUENCE [LARGE SCALE GENOMIC DNA]</scope>
    <source>
        <strain evidence="3 4">JCM 31783</strain>
    </source>
</reference>
<sequence length="361" mass="38923">MTQTQGAGTVGRPERPIEQPDGDLGQFAIDLRQLRDDAGRPTYEAMSRRTGVSRAALAKAATGERLPRWRTVEHYVRDCGGDVEAWRARWEAVRMDGEEMPSAGIDAADAEADGTAPAIAEQRTGGWRGLRLAVGLTIAAVVAVAVGLLLWPSRPSDDASRLPSATEQPIFSEDFEGSQVNLQRWRAPGDPAHLFPQNNVLNMLGSSDAGEVVSVDLVAQDLGTFREVDFVTSVLEAPNPGSGGGSLILTEQSGRTHMILFGVSPGPIPLSIELLACARSSCTQYDDYVPPAPPTEAQQYGFGEVVPVKVMHEGTELRVYVRDIVVARANVPGPLTGFSFDAYARAGEQWHMTVDAVRVYR</sequence>
<dbReference type="RefSeq" id="WP_349298832.1">
    <property type="nucleotide sequence ID" value="NZ_JBEDNQ010000005.1"/>
</dbReference>
<keyword evidence="2" id="KW-0472">Membrane</keyword>
<keyword evidence="2" id="KW-0812">Transmembrane</keyword>
<accession>A0ABV1KBA3</accession>
<keyword evidence="2" id="KW-1133">Transmembrane helix</keyword>
<dbReference type="CDD" id="cd00093">
    <property type="entry name" value="HTH_XRE"/>
    <property type="match status" value="1"/>
</dbReference>
<evidence type="ECO:0000313" key="4">
    <source>
        <dbReference type="Proteomes" id="UP001494902"/>
    </source>
</evidence>
<evidence type="ECO:0000313" key="3">
    <source>
        <dbReference type="EMBL" id="MEQ3551762.1"/>
    </source>
</evidence>
<organism evidence="3 4">
    <name type="scientific">Pseudonocardia nematodicida</name>
    <dbReference type="NCBI Taxonomy" id="1206997"/>
    <lineage>
        <taxon>Bacteria</taxon>
        <taxon>Bacillati</taxon>
        <taxon>Actinomycetota</taxon>
        <taxon>Actinomycetes</taxon>
        <taxon>Pseudonocardiales</taxon>
        <taxon>Pseudonocardiaceae</taxon>
        <taxon>Pseudonocardia</taxon>
    </lineage>
</organism>
<feature type="transmembrane region" description="Helical" evidence="2">
    <location>
        <begin position="132"/>
        <end position="151"/>
    </location>
</feature>
<dbReference type="EMBL" id="JBEDNQ010000005">
    <property type="protein sequence ID" value="MEQ3551762.1"/>
    <property type="molecule type" value="Genomic_DNA"/>
</dbReference>
<gene>
    <name evidence="3" type="ORF">WIS52_14910</name>
</gene>
<protein>
    <submittedName>
        <fullName evidence="3">Helix-turn-helix transcriptional regulator</fullName>
    </submittedName>
</protein>
<keyword evidence="4" id="KW-1185">Reference proteome</keyword>
<evidence type="ECO:0000256" key="2">
    <source>
        <dbReference type="SAM" id="Phobius"/>
    </source>
</evidence>
<feature type="region of interest" description="Disordered" evidence="1">
    <location>
        <begin position="1"/>
        <end position="24"/>
    </location>
</feature>